<proteinExistence type="predicted"/>
<dbReference type="PANTHER" id="PTHR43060:SF17">
    <property type="entry name" value="L-THREONATE DEHYDROGENASE"/>
    <property type="match status" value="1"/>
</dbReference>
<evidence type="ECO:0000313" key="2">
    <source>
        <dbReference type="EMBL" id="MCI03340.1"/>
    </source>
</evidence>
<feature type="domain" description="3-hydroxyisobutyrate dehydrogenase-like NAD-binding" evidence="1">
    <location>
        <begin position="1"/>
        <end position="94"/>
    </location>
</feature>
<dbReference type="InterPro" id="IPR008927">
    <property type="entry name" value="6-PGluconate_DH-like_C_sf"/>
</dbReference>
<dbReference type="EMBL" id="LXQA010051864">
    <property type="protein sequence ID" value="MCI03340.1"/>
    <property type="molecule type" value="Genomic_DNA"/>
</dbReference>
<dbReference type="Gene3D" id="1.10.1040.10">
    <property type="entry name" value="N-(1-d-carboxylethyl)-l-norvaline Dehydrogenase, domain 2"/>
    <property type="match status" value="1"/>
</dbReference>
<dbReference type="GO" id="GO:0051287">
    <property type="term" value="F:NAD binding"/>
    <property type="evidence" value="ECO:0007669"/>
    <property type="project" value="InterPro"/>
</dbReference>
<accession>A0A392NVV4</accession>
<dbReference type="InterPro" id="IPR029154">
    <property type="entry name" value="HIBADH-like_NADP-bd"/>
</dbReference>
<keyword evidence="3" id="KW-1185">Reference proteome</keyword>
<evidence type="ECO:0000313" key="3">
    <source>
        <dbReference type="Proteomes" id="UP000265520"/>
    </source>
</evidence>
<dbReference type="Pfam" id="PF14833">
    <property type="entry name" value="NAD_binding_11"/>
    <property type="match status" value="1"/>
</dbReference>
<organism evidence="2 3">
    <name type="scientific">Trifolium medium</name>
    <dbReference type="NCBI Taxonomy" id="97028"/>
    <lineage>
        <taxon>Eukaryota</taxon>
        <taxon>Viridiplantae</taxon>
        <taxon>Streptophyta</taxon>
        <taxon>Embryophyta</taxon>
        <taxon>Tracheophyta</taxon>
        <taxon>Spermatophyta</taxon>
        <taxon>Magnoliopsida</taxon>
        <taxon>eudicotyledons</taxon>
        <taxon>Gunneridae</taxon>
        <taxon>Pentapetalae</taxon>
        <taxon>rosids</taxon>
        <taxon>fabids</taxon>
        <taxon>Fabales</taxon>
        <taxon>Fabaceae</taxon>
        <taxon>Papilionoideae</taxon>
        <taxon>50 kb inversion clade</taxon>
        <taxon>NPAAA clade</taxon>
        <taxon>Hologalegina</taxon>
        <taxon>IRL clade</taxon>
        <taxon>Trifolieae</taxon>
        <taxon>Trifolium</taxon>
    </lineage>
</organism>
<dbReference type="InterPro" id="IPR013328">
    <property type="entry name" value="6PGD_dom2"/>
</dbReference>
<dbReference type="Proteomes" id="UP000265520">
    <property type="component" value="Unassembled WGS sequence"/>
</dbReference>
<dbReference type="AlphaFoldDB" id="A0A392NVV4"/>
<comment type="caution">
    <text evidence="2">The sequence shown here is derived from an EMBL/GenBank/DDBJ whole genome shotgun (WGS) entry which is preliminary data.</text>
</comment>
<feature type="non-terminal residue" evidence="2">
    <location>
        <position position="96"/>
    </location>
</feature>
<reference evidence="2 3" key="1">
    <citation type="journal article" date="2018" name="Front. Plant Sci.">
        <title>Red Clover (Trifolium pratense) and Zigzag Clover (T. medium) - A Picture of Genomic Similarities and Differences.</title>
        <authorList>
            <person name="Dluhosova J."/>
            <person name="Istvanek J."/>
            <person name="Nedelnik J."/>
            <person name="Repkova J."/>
        </authorList>
    </citation>
    <scope>NUCLEOTIDE SEQUENCE [LARGE SCALE GENOMIC DNA]</scope>
    <source>
        <strain evidence="3">cv. 10/8</strain>
        <tissue evidence="2">Leaf</tissue>
    </source>
</reference>
<sequence>MVNQLLAGVHIASAAEAIAFAARLGLNTRLLFDFITISGGTSWMFENRVPHMLNNDYTPYSALDIFVKDMGIVTRESSSLKVPLQLSTIVHQLYLS</sequence>
<protein>
    <submittedName>
        <fullName evidence="2">Ketose-bisphosphate aldolase class-II family protein</fullName>
    </submittedName>
</protein>
<name>A0A392NVV4_9FABA</name>
<dbReference type="SUPFAM" id="SSF48179">
    <property type="entry name" value="6-phosphogluconate dehydrogenase C-terminal domain-like"/>
    <property type="match status" value="1"/>
</dbReference>
<dbReference type="PANTHER" id="PTHR43060">
    <property type="entry name" value="3-HYDROXYISOBUTYRATE DEHYDROGENASE-LIKE 1, MITOCHONDRIAL-RELATED"/>
    <property type="match status" value="1"/>
</dbReference>
<evidence type="ECO:0000259" key="1">
    <source>
        <dbReference type="Pfam" id="PF14833"/>
    </source>
</evidence>